<dbReference type="eggNOG" id="KOG2048">
    <property type="taxonomic scope" value="Eukaryota"/>
</dbReference>
<accession>A8XWF0</accession>
<dbReference type="InterPro" id="IPR011047">
    <property type="entry name" value="Quinoprotein_ADH-like_sf"/>
</dbReference>
<dbReference type="AlphaFoldDB" id="A8XWF0"/>
<dbReference type="FunCoup" id="A8XWF0">
    <property type="interactions" value="91"/>
</dbReference>
<dbReference type="STRING" id="6238.A8XWF0"/>
<dbReference type="InterPro" id="IPR046351">
    <property type="entry name" value="UTP4"/>
</dbReference>
<dbReference type="Gene3D" id="2.130.10.10">
    <property type="entry name" value="YVTN repeat-like/Quinoprotein amine dehydrogenase"/>
    <property type="match status" value="2"/>
</dbReference>
<dbReference type="PANTHER" id="PTHR44163">
    <property type="entry name" value="U3 SMALL NUCLEOLAR RNA-ASSOCIATED PROTEIN 4 HOMOLOG"/>
    <property type="match status" value="1"/>
</dbReference>
<dbReference type="GO" id="GO:0034455">
    <property type="term" value="C:t-UTP complex"/>
    <property type="evidence" value="ECO:0000318"/>
    <property type="project" value="GO_Central"/>
</dbReference>
<dbReference type="EMBL" id="HE601474">
    <property type="protein sequence ID" value="CAP36969.2"/>
    <property type="molecule type" value="Genomic_DNA"/>
</dbReference>
<dbReference type="InParanoid" id="A8XWF0"/>
<proteinExistence type="predicted"/>
<dbReference type="PANTHER" id="PTHR44163:SF1">
    <property type="entry name" value="U3 SMALL NUCLEOLAR RNA-ASSOCIATED PROTEIN 4 HOMOLOG"/>
    <property type="match status" value="1"/>
</dbReference>
<reference evidence="2 3" key="2">
    <citation type="journal article" date="2011" name="PLoS Genet.">
        <title>Caenorhabditis briggsae recombinant inbred line genotypes reveal inter-strain incompatibility and the evolution of recombination.</title>
        <authorList>
            <person name="Ross J.A."/>
            <person name="Koboldt D.C."/>
            <person name="Staisch J.E."/>
            <person name="Chamberlin H.M."/>
            <person name="Gupta B.P."/>
            <person name="Miller R.D."/>
            <person name="Baird S.E."/>
            <person name="Haag E.S."/>
        </authorList>
    </citation>
    <scope>NUCLEOTIDE SEQUENCE [LARGE SCALE GENOMIC DNA]</scope>
    <source>
        <strain evidence="2 3">AF16</strain>
    </source>
</reference>
<dbReference type="GO" id="GO:0030686">
    <property type="term" value="C:90S preribosome"/>
    <property type="evidence" value="ECO:0007669"/>
    <property type="project" value="InterPro"/>
</dbReference>
<dbReference type="OMA" id="HDYIEFY"/>
<evidence type="ECO:0000313" key="3">
    <source>
        <dbReference type="Proteomes" id="UP000008549"/>
    </source>
</evidence>
<name>A8XWF0_CAEBR</name>
<organism evidence="2 3">
    <name type="scientific">Caenorhabditis briggsae</name>
    <dbReference type="NCBI Taxonomy" id="6238"/>
    <lineage>
        <taxon>Eukaryota</taxon>
        <taxon>Metazoa</taxon>
        <taxon>Ecdysozoa</taxon>
        <taxon>Nematoda</taxon>
        <taxon>Chromadorea</taxon>
        <taxon>Rhabditida</taxon>
        <taxon>Rhabditina</taxon>
        <taxon>Rhabditomorpha</taxon>
        <taxon>Rhabditoidea</taxon>
        <taxon>Rhabditidae</taxon>
        <taxon>Peloderinae</taxon>
        <taxon>Caenorhabditis</taxon>
    </lineage>
</organism>
<feature type="region of interest" description="Disordered" evidence="1">
    <location>
        <begin position="694"/>
        <end position="717"/>
    </location>
</feature>
<dbReference type="CTD" id="8582677"/>
<protein>
    <submittedName>
        <fullName evidence="2">Protein CBG19744</fullName>
    </submittedName>
</protein>
<dbReference type="HOGENOM" id="CLU_401281_0_0_1"/>
<sequence length="752" mass="83122">MSLCLEKQKIRCGMLSRTARHIAIDENGGKMAVVRKSRTPDTHDYIEFYNILSSWLAVPELTVCPENGSIENLLFVKNGELMTAHANGSVCFIDPHNNARVKRIQISASTIWAACKHGDTSIAMISHSSVLYFFDVSSKMITSSISLGVESRLFDVSSNGTLVAIGSIDGVILAGDGKVQQTLKLDRQNRRDPTIAWSVLFVKPNLLACGDSRGTVTLWNVQDGSLTQTISSLQSHILTMVATEDGSFHVAGVDPRITELKETDGQFTIVNRRNGPVRDVRSMAVYENTVYAAGEDFDIFVGKSGCRKLLLHQQKNLIVSGDVVASAGENFIDVFWKQQGEDEPTEGSNVLQNGFEVRLLEMREKNSRKLQISEKCPEIIKSNPKNTKKNPRIHENMSEIDEKCCQIYENEKKNQHYEMIHLAKIYSPKKRIITSWSISSCGQYLVIGTSNDTTIYKILPLAKKLSKKILKHATLDGGDSIATSFCVTRENRLYVARNDFEIVEYDVTKENGKEKRVVISQNDCGSVIRMSASPCGKYLCVLTTRSQVFAISVESGESRLLKVDLPIDLILNSTSAFVLSSITSGDSNQDTKKVFHEVGLSNGLVKRSACSNQLRMIPSSPKSIVPGQPIYVMAITASRIMTVSYDGHWSILDVDAGTVFSAQDGPLKANKKAIQSDRPALLYTGIRLREESESSASDFQSAAPAKRTRRTSVRSSVPDAFQSLNSRVVQLEVSGDETPKTANFKLKKFGMQ</sequence>
<dbReference type="Proteomes" id="UP000008549">
    <property type="component" value="Unassembled WGS sequence"/>
</dbReference>
<evidence type="ECO:0000313" key="4">
    <source>
        <dbReference type="WormBase" id="CBG19744"/>
    </source>
</evidence>
<dbReference type="SUPFAM" id="SSF50998">
    <property type="entry name" value="Quinoprotein alcohol dehydrogenase-like"/>
    <property type="match status" value="1"/>
</dbReference>
<dbReference type="GO" id="GO:0000462">
    <property type="term" value="P:maturation of SSU-rRNA from tricistronic rRNA transcript (SSU-rRNA, 5.8S rRNA, LSU-rRNA)"/>
    <property type="evidence" value="ECO:0000318"/>
    <property type="project" value="GO_Central"/>
</dbReference>
<evidence type="ECO:0000256" key="1">
    <source>
        <dbReference type="SAM" id="MobiDB-lite"/>
    </source>
</evidence>
<dbReference type="GO" id="GO:0032040">
    <property type="term" value="C:small-subunit processome"/>
    <property type="evidence" value="ECO:0000318"/>
    <property type="project" value="GO_Central"/>
</dbReference>
<gene>
    <name evidence="2 4" type="ORF">CBG19744</name>
    <name evidence="2" type="ORF">CBG_19744</name>
</gene>
<evidence type="ECO:0000313" key="2">
    <source>
        <dbReference type="EMBL" id="CAP36969.2"/>
    </source>
</evidence>
<dbReference type="WormBase" id="CBG19744">
    <property type="protein sequence ID" value="CBP44180"/>
    <property type="gene ID" value="WBGene00038914"/>
</dbReference>
<dbReference type="FunFam" id="2.130.10.10:FF:002723">
    <property type="entry name" value="Protein CBG19744"/>
    <property type="match status" value="1"/>
</dbReference>
<reference evidence="2 3" key="1">
    <citation type="journal article" date="2003" name="PLoS Biol.">
        <title>The genome sequence of Caenorhabditis briggsae: a platform for comparative genomics.</title>
        <authorList>
            <person name="Stein L.D."/>
            <person name="Bao Z."/>
            <person name="Blasiar D."/>
            <person name="Blumenthal T."/>
            <person name="Brent M.R."/>
            <person name="Chen N."/>
            <person name="Chinwalla A."/>
            <person name="Clarke L."/>
            <person name="Clee C."/>
            <person name="Coghlan A."/>
            <person name="Coulson A."/>
            <person name="D'Eustachio P."/>
            <person name="Fitch D.H."/>
            <person name="Fulton L.A."/>
            <person name="Fulton R.E."/>
            <person name="Griffiths-Jones S."/>
            <person name="Harris T.W."/>
            <person name="Hillier L.W."/>
            <person name="Kamath R."/>
            <person name="Kuwabara P.E."/>
            <person name="Mardis E.R."/>
            <person name="Marra M.A."/>
            <person name="Miner T.L."/>
            <person name="Minx P."/>
            <person name="Mullikin J.C."/>
            <person name="Plumb R.W."/>
            <person name="Rogers J."/>
            <person name="Schein J.E."/>
            <person name="Sohrmann M."/>
            <person name="Spieth J."/>
            <person name="Stajich J.E."/>
            <person name="Wei C."/>
            <person name="Willey D."/>
            <person name="Wilson R.K."/>
            <person name="Durbin R."/>
            <person name="Waterston R.H."/>
        </authorList>
    </citation>
    <scope>NUCLEOTIDE SEQUENCE [LARGE SCALE GENOMIC DNA]</scope>
    <source>
        <strain evidence="2 3">AF16</strain>
    </source>
</reference>
<dbReference type="GeneID" id="8582677"/>
<dbReference type="RefSeq" id="XP_045096875.1">
    <property type="nucleotide sequence ID" value="XM_045241576.1"/>
</dbReference>
<dbReference type="SUPFAM" id="SSF69322">
    <property type="entry name" value="Tricorn protease domain 2"/>
    <property type="match status" value="1"/>
</dbReference>
<dbReference type="KEGG" id="cbr:CBG_19744"/>
<dbReference type="InterPro" id="IPR015943">
    <property type="entry name" value="WD40/YVTN_repeat-like_dom_sf"/>
</dbReference>
<keyword evidence="3" id="KW-1185">Reference proteome</keyword>